<accession>A0A0C9T240</accession>
<evidence type="ECO:0000256" key="1">
    <source>
        <dbReference type="SAM" id="SignalP"/>
    </source>
</evidence>
<dbReference type="AlphaFoldDB" id="A0A0C9T240"/>
<feature type="signal peptide" evidence="1">
    <location>
        <begin position="1"/>
        <end position="22"/>
    </location>
</feature>
<feature type="chain" id="PRO_5002203422" description="Glycopeptide" evidence="1">
    <location>
        <begin position="23"/>
        <end position="157"/>
    </location>
</feature>
<evidence type="ECO:0000313" key="2">
    <source>
        <dbReference type="EMBL" id="KII83269.1"/>
    </source>
</evidence>
<keyword evidence="1" id="KW-0732">Signal</keyword>
<evidence type="ECO:0008006" key="4">
    <source>
        <dbReference type="Google" id="ProtNLM"/>
    </source>
</evidence>
<reference evidence="2 3" key="1">
    <citation type="submission" date="2014-06" db="EMBL/GenBank/DDBJ databases">
        <title>Evolutionary Origins and Diversification of the Mycorrhizal Mutualists.</title>
        <authorList>
            <consortium name="DOE Joint Genome Institute"/>
            <consortium name="Mycorrhizal Genomics Consortium"/>
            <person name="Kohler A."/>
            <person name="Kuo A."/>
            <person name="Nagy L.G."/>
            <person name="Floudas D."/>
            <person name="Copeland A."/>
            <person name="Barry K.W."/>
            <person name="Cichocki N."/>
            <person name="Veneault-Fourrey C."/>
            <person name="LaButti K."/>
            <person name="Lindquist E.A."/>
            <person name="Lipzen A."/>
            <person name="Lundell T."/>
            <person name="Morin E."/>
            <person name="Murat C."/>
            <person name="Riley R."/>
            <person name="Ohm R."/>
            <person name="Sun H."/>
            <person name="Tunlid A."/>
            <person name="Henrissat B."/>
            <person name="Grigoriev I.V."/>
            <person name="Hibbett D.S."/>
            <person name="Martin F."/>
        </authorList>
    </citation>
    <scope>NUCLEOTIDE SEQUENCE [LARGE SCALE GENOMIC DNA]</scope>
    <source>
        <strain evidence="2 3">FD-325 SS-3</strain>
    </source>
</reference>
<keyword evidence="3" id="KW-1185">Reference proteome</keyword>
<dbReference type="Proteomes" id="UP000053263">
    <property type="component" value="Unassembled WGS sequence"/>
</dbReference>
<dbReference type="OrthoDB" id="3342934at2759"/>
<gene>
    <name evidence="2" type="ORF">PLICRDRAFT_32989</name>
</gene>
<dbReference type="EMBL" id="KN832579">
    <property type="protein sequence ID" value="KII83269.1"/>
    <property type="molecule type" value="Genomic_DNA"/>
</dbReference>
<organism evidence="2 3">
    <name type="scientific">Plicaturopsis crispa FD-325 SS-3</name>
    <dbReference type="NCBI Taxonomy" id="944288"/>
    <lineage>
        <taxon>Eukaryota</taxon>
        <taxon>Fungi</taxon>
        <taxon>Dikarya</taxon>
        <taxon>Basidiomycota</taxon>
        <taxon>Agaricomycotina</taxon>
        <taxon>Agaricomycetes</taxon>
        <taxon>Agaricomycetidae</taxon>
        <taxon>Amylocorticiales</taxon>
        <taxon>Amylocorticiaceae</taxon>
        <taxon>Plicatura</taxon>
        <taxon>Plicaturopsis crispa</taxon>
    </lineage>
</organism>
<dbReference type="HOGENOM" id="CLU_118873_0_0_1"/>
<evidence type="ECO:0000313" key="3">
    <source>
        <dbReference type="Proteomes" id="UP000053263"/>
    </source>
</evidence>
<protein>
    <recommendedName>
        <fullName evidence="4">Glycopeptide</fullName>
    </recommendedName>
</protein>
<sequence length="157" mass="15817">MSFTKLATALLVASVAVLQVSAESHTVTLVNNCGKGTPVLKQNGNTLSTGGDYTANGPLSAAISYLDTGCGANGDGCTLVETTLQNPTTAGSGSSTDISLIAPLAFSVKATFAYKNGCTNGKACDSADCTTAFHQSTDTTVQEACQANDAGLTITYC</sequence>
<name>A0A0C9T240_PLICR</name>
<proteinExistence type="predicted"/>